<evidence type="ECO:0000313" key="8">
    <source>
        <dbReference type="EMBL" id="CAA9483153.1"/>
    </source>
</evidence>
<accession>A0A6J4RWM9</accession>
<evidence type="ECO:0008006" key="9">
    <source>
        <dbReference type="Google" id="ProtNLM"/>
    </source>
</evidence>
<evidence type="ECO:0000256" key="2">
    <source>
        <dbReference type="ARBA" id="ARBA00011006"/>
    </source>
</evidence>
<keyword evidence="6 7" id="KW-0472">Membrane</keyword>
<evidence type="ECO:0000256" key="6">
    <source>
        <dbReference type="ARBA" id="ARBA00023136"/>
    </source>
</evidence>
<dbReference type="PANTHER" id="PTHR33884">
    <property type="entry name" value="UPF0410 PROTEIN YMGE"/>
    <property type="match status" value="1"/>
</dbReference>
<evidence type="ECO:0000256" key="1">
    <source>
        <dbReference type="ARBA" id="ARBA00004651"/>
    </source>
</evidence>
<keyword evidence="5 7" id="KW-1133">Transmembrane helix</keyword>
<evidence type="ECO:0000256" key="5">
    <source>
        <dbReference type="ARBA" id="ARBA00022989"/>
    </source>
</evidence>
<dbReference type="GO" id="GO:0005886">
    <property type="term" value="C:plasma membrane"/>
    <property type="evidence" value="ECO:0007669"/>
    <property type="project" value="UniProtKB-SubCell"/>
</dbReference>
<dbReference type="InterPro" id="IPR007341">
    <property type="entry name" value="Transgly_assoc"/>
</dbReference>
<sequence>MQIIGLILVGLVIGLLARLLLPGRQRIGLALTLLFGVAGAVIGGTLASLIGRGEIFELNVVGFIFALLASVGLLAIAEAAGIGAPKRGEVRGGRDRERMGR</sequence>
<evidence type="ECO:0000256" key="3">
    <source>
        <dbReference type="ARBA" id="ARBA00022475"/>
    </source>
</evidence>
<dbReference type="AlphaFoldDB" id="A0A6J4RWM9"/>
<proteinExistence type="inferred from homology"/>
<feature type="transmembrane region" description="Helical" evidence="7">
    <location>
        <begin position="62"/>
        <end position="84"/>
    </location>
</feature>
<dbReference type="EMBL" id="CADCVV010000016">
    <property type="protein sequence ID" value="CAA9483153.1"/>
    <property type="molecule type" value="Genomic_DNA"/>
</dbReference>
<evidence type="ECO:0000256" key="4">
    <source>
        <dbReference type="ARBA" id="ARBA00022692"/>
    </source>
</evidence>
<protein>
    <recommendedName>
        <fullName evidence="9">Transglycosylase associated protein</fullName>
    </recommendedName>
</protein>
<evidence type="ECO:0000256" key="7">
    <source>
        <dbReference type="SAM" id="Phobius"/>
    </source>
</evidence>
<keyword evidence="3" id="KW-1003">Cell membrane</keyword>
<comment type="similarity">
    <text evidence="2">Belongs to the UPF0410 family.</text>
</comment>
<name>A0A6J4RWM9_9ACTN</name>
<feature type="transmembrane region" description="Helical" evidence="7">
    <location>
        <begin position="6"/>
        <end position="21"/>
    </location>
</feature>
<organism evidence="8">
    <name type="scientific">uncultured Solirubrobacterales bacterium</name>
    <dbReference type="NCBI Taxonomy" id="768556"/>
    <lineage>
        <taxon>Bacteria</taxon>
        <taxon>Bacillati</taxon>
        <taxon>Actinomycetota</taxon>
        <taxon>Thermoleophilia</taxon>
        <taxon>Solirubrobacterales</taxon>
        <taxon>environmental samples</taxon>
    </lineage>
</organism>
<dbReference type="PANTHER" id="PTHR33884:SF3">
    <property type="entry name" value="UPF0410 PROTEIN YMGE"/>
    <property type="match status" value="1"/>
</dbReference>
<feature type="transmembrane region" description="Helical" evidence="7">
    <location>
        <begin position="28"/>
        <end position="50"/>
    </location>
</feature>
<reference evidence="8" key="1">
    <citation type="submission" date="2020-02" db="EMBL/GenBank/DDBJ databases">
        <authorList>
            <person name="Meier V. D."/>
        </authorList>
    </citation>
    <scope>NUCLEOTIDE SEQUENCE</scope>
    <source>
        <strain evidence="8">AVDCRST_MAG17</strain>
    </source>
</reference>
<gene>
    <name evidence="8" type="ORF">AVDCRST_MAG17-299</name>
</gene>
<keyword evidence="4 7" id="KW-0812">Transmembrane</keyword>
<comment type="subcellular location">
    <subcellularLocation>
        <location evidence="1">Cell membrane</location>
        <topology evidence="1">Multi-pass membrane protein</topology>
    </subcellularLocation>
</comment>